<sequence length="263" mass="28308">MAPSEAGLVRRTIWLLRTVAAHPEGVGLSEIARESGIPKATCYRVLTVLERESWLNLDPVTRRYRVSLGLLSIVGGLLDGGGAYGHMRDVLRDLAKETKETAGFDVLLAPNVMVVAQVPGPSLIGQTLKPVPRTQPVWATSTGKVLLSALETDRIRAEFGEEFEANAPEQLGGLDAFIESMGEVRTRGYAVAYDELEVGAASVAAPVRVGDATTYAVWIGGPTYRLTRPRIDEVAEAVQKAARQLGELLSVTGIELPTGFTER</sequence>
<dbReference type="Gene3D" id="3.30.450.40">
    <property type="match status" value="1"/>
</dbReference>
<evidence type="ECO:0000256" key="3">
    <source>
        <dbReference type="ARBA" id="ARBA00023163"/>
    </source>
</evidence>
<proteinExistence type="predicted"/>
<dbReference type="GO" id="GO:0003677">
    <property type="term" value="F:DNA binding"/>
    <property type="evidence" value="ECO:0007669"/>
    <property type="project" value="UniProtKB-KW"/>
</dbReference>
<dbReference type="PROSITE" id="PS51077">
    <property type="entry name" value="HTH_ICLR"/>
    <property type="match status" value="1"/>
</dbReference>
<evidence type="ECO:0000313" key="6">
    <source>
        <dbReference type="EMBL" id="MBQ0828888.1"/>
    </source>
</evidence>
<dbReference type="PANTHER" id="PTHR30136">
    <property type="entry name" value="HELIX-TURN-HELIX TRANSCRIPTIONAL REGULATOR, ICLR FAMILY"/>
    <property type="match status" value="1"/>
</dbReference>
<dbReference type="InterPro" id="IPR005471">
    <property type="entry name" value="Tscrpt_reg_IclR_N"/>
</dbReference>
<dbReference type="SUPFAM" id="SSF55781">
    <property type="entry name" value="GAF domain-like"/>
    <property type="match status" value="1"/>
</dbReference>
<dbReference type="InterPro" id="IPR029016">
    <property type="entry name" value="GAF-like_dom_sf"/>
</dbReference>
<accession>A0A940XEL3</accession>
<dbReference type="GO" id="GO:0045892">
    <property type="term" value="P:negative regulation of DNA-templated transcription"/>
    <property type="evidence" value="ECO:0007669"/>
    <property type="project" value="TreeGrafter"/>
</dbReference>
<dbReference type="Pfam" id="PF01614">
    <property type="entry name" value="IclR_C"/>
    <property type="match status" value="1"/>
</dbReference>
<keyword evidence="7" id="KW-1185">Reference proteome</keyword>
<name>A0A940XEL3_9ACTN</name>
<feature type="domain" description="IclR-ED" evidence="5">
    <location>
        <begin position="69"/>
        <end position="251"/>
    </location>
</feature>
<organism evidence="6 7">
    <name type="scientific">Streptomyces tagetis</name>
    <dbReference type="NCBI Taxonomy" id="2820809"/>
    <lineage>
        <taxon>Bacteria</taxon>
        <taxon>Bacillati</taxon>
        <taxon>Actinomycetota</taxon>
        <taxon>Actinomycetes</taxon>
        <taxon>Kitasatosporales</taxon>
        <taxon>Streptomycetaceae</taxon>
        <taxon>Streptomyces</taxon>
    </lineage>
</organism>
<dbReference type="SUPFAM" id="SSF46785">
    <property type="entry name" value="Winged helix' DNA-binding domain"/>
    <property type="match status" value="1"/>
</dbReference>
<dbReference type="PROSITE" id="PS51078">
    <property type="entry name" value="ICLR_ED"/>
    <property type="match status" value="1"/>
</dbReference>
<evidence type="ECO:0000259" key="4">
    <source>
        <dbReference type="PROSITE" id="PS51077"/>
    </source>
</evidence>
<dbReference type="AlphaFoldDB" id="A0A940XEL3"/>
<evidence type="ECO:0000259" key="5">
    <source>
        <dbReference type="PROSITE" id="PS51078"/>
    </source>
</evidence>
<dbReference type="Proteomes" id="UP000677875">
    <property type="component" value="Unassembled WGS sequence"/>
</dbReference>
<evidence type="ECO:0000256" key="1">
    <source>
        <dbReference type="ARBA" id="ARBA00023015"/>
    </source>
</evidence>
<reference evidence="6" key="1">
    <citation type="submission" date="2021-04" db="EMBL/GenBank/DDBJ databases">
        <title>Genome seq and assembly of Streptomyces sp. RG38.</title>
        <authorList>
            <person name="Chhetri G."/>
        </authorList>
    </citation>
    <scope>NUCLEOTIDE SEQUENCE</scope>
    <source>
        <strain evidence="6">RG38</strain>
    </source>
</reference>
<evidence type="ECO:0000256" key="2">
    <source>
        <dbReference type="ARBA" id="ARBA00023125"/>
    </source>
</evidence>
<dbReference type="InterPro" id="IPR036390">
    <property type="entry name" value="WH_DNA-bd_sf"/>
</dbReference>
<dbReference type="Gene3D" id="1.10.10.10">
    <property type="entry name" value="Winged helix-like DNA-binding domain superfamily/Winged helix DNA-binding domain"/>
    <property type="match status" value="1"/>
</dbReference>
<evidence type="ECO:0000313" key="7">
    <source>
        <dbReference type="Proteomes" id="UP000677875"/>
    </source>
</evidence>
<dbReference type="Pfam" id="PF09339">
    <property type="entry name" value="HTH_IclR"/>
    <property type="match status" value="1"/>
</dbReference>
<dbReference type="GO" id="GO:0003700">
    <property type="term" value="F:DNA-binding transcription factor activity"/>
    <property type="evidence" value="ECO:0007669"/>
    <property type="project" value="TreeGrafter"/>
</dbReference>
<keyword evidence="2" id="KW-0238">DNA-binding</keyword>
<protein>
    <submittedName>
        <fullName evidence="6">IclR family transcriptional regulator</fullName>
    </submittedName>
</protein>
<gene>
    <name evidence="6" type="ORF">J5Y05_20665</name>
</gene>
<dbReference type="EMBL" id="JAGPNL010000005">
    <property type="protein sequence ID" value="MBQ0828888.1"/>
    <property type="molecule type" value="Genomic_DNA"/>
</dbReference>
<dbReference type="PANTHER" id="PTHR30136:SF35">
    <property type="entry name" value="HTH-TYPE TRANSCRIPTIONAL REGULATOR RV1719"/>
    <property type="match status" value="1"/>
</dbReference>
<feature type="domain" description="HTH iclR-type" evidence="4">
    <location>
        <begin position="6"/>
        <end position="68"/>
    </location>
</feature>
<comment type="caution">
    <text evidence="6">The sequence shown here is derived from an EMBL/GenBank/DDBJ whole genome shotgun (WGS) entry which is preliminary data.</text>
</comment>
<dbReference type="RefSeq" id="WP_210874505.1">
    <property type="nucleotide sequence ID" value="NZ_JAGPNL010000005.1"/>
</dbReference>
<dbReference type="InterPro" id="IPR050707">
    <property type="entry name" value="HTH_MetabolicPath_Reg"/>
</dbReference>
<dbReference type="SMART" id="SM00346">
    <property type="entry name" value="HTH_ICLR"/>
    <property type="match status" value="1"/>
</dbReference>
<dbReference type="InterPro" id="IPR014757">
    <property type="entry name" value="Tscrpt_reg_IclR_C"/>
</dbReference>
<keyword evidence="1" id="KW-0805">Transcription regulation</keyword>
<keyword evidence="3" id="KW-0804">Transcription</keyword>
<dbReference type="InterPro" id="IPR036388">
    <property type="entry name" value="WH-like_DNA-bd_sf"/>
</dbReference>